<keyword evidence="5 6" id="KW-0472">Membrane</keyword>
<evidence type="ECO:0000313" key="10">
    <source>
        <dbReference type="Proteomes" id="UP000198919"/>
    </source>
</evidence>
<feature type="transmembrane region" description="Helical" evidence="6">
    <location>
        <begin position="179"/>
        <end position="201"/>
    </location>
</feature>
<evidence type="ECO:0000313" key="9">
    <source>
        <dbReference type="EMBL" id="SFK15318.1"/>
    </source>
</evidence>
<dbReference type="AlphaFoldDB" id="A0A1I3X6V1"/>
<feature type="transmembrane region" description="Helical" evidence="6">
    <location>
        <begin position="282"/>
        <end position="304"/>
    </location>
</feature>
<proteinExistence type="predicted"/>
<keyword evidence="2" id="KW-1003">Cell membrane</keyword>
<evidence type="ECO:0000256" key="1">
    <source>
        <dbReference type="ARBA" id="ARBA00004651"/>
    </source>
</evidence>
<dbReference type="PANTHER" id="PTHR43124">
    <property type="entry name" value="PURINE EFFLUX PUMP PBUE"/>
    <property type="match status" value="1"/>
</dbReference>
<reference evidence="10" key="2">
    <citation type="submission" date="2016-10" db="EMBL/GenBank/DDBJ databases">
        <authorList>
            <person name="Varghese N."/>
            <person name="Submissions S."/>
        </authorList>
    </citation>
    <scope>NUCLEOTIDE SEQUENCE [LARGE SCALE GENOMIC DNA]</scope>
    <source>
        <strain evidence="10">DSM 17908</strain>
    </source>
</reference>
<dbReference type="Proteomes" id="UP000198919">
    <property type="component" value="Unassembled WGS sequence"/>
</dbReference>
<evidence type="ECO:0000256" key="6">
    <source>
        <dbReference type="SAM" id="Phobius"/>
    </source>
</evidence>
<feature type="transmembrane region" description="Helical" evidence="6">
    <location>
        <begin position="147"/>
        <end position="167"/>
    </location>
</feature>
<keyword evidence="11" id="KW-1185">Reference proteome</keyword>
<reference evidence="9" key="1">
    <citation type="submission" date="2016-10" db="EMBL/GenBank/DDBJ databases">
        <authorList>
            <person name="de Groot N.N."/>
        </authorList>
    </citation>
    <scope>NUCLEOTIDE SEQUENCE [LARGE SCALE GENOMIC DNA]</scope>
    <source>
        <strain evidence="9">DSM 17908</strain>
    </source>
</reference>
<dbReference type="PANTHER" id="PTHR43124:SF8">
    <property type="entry name" value="INNER MEMBRANE TRANSPORT PROTEIN YDHP"/>
    <property type="match status" value="1"/>
</dbReference>
<feature type="transmembrane region" description="Helical" evidence="6">
    <location>
        <begin position="60"/>
        <end position="83"/>
    </location>
</feature>
<feature type="transmembrane region" description="Helical" evidence="6">
    <location>
        <begin position="255"/>
        <end position="275"/>
    </location>
</feature>
<feature type="transmembrane region" description="Helical" evidence="6">
    <location>
        <begin position="310"/>
        <end position="329"/>
    </location>
</feature>
<dbReference type="PRINTS" id="PR01035">
    <property type="entry name" value="TCRTETA"/>
</dbReference>
<gene>
    <name evidence="9" type="ORF">SAMN05421680_13225</name>
    <name evidence="8" type="ORF">Xmau_00735</name>
</gene>
<dbReference type="EMBL" id="NITY01000001">
    <property type="protein sequence ID" value="PHM46325.1"/>
    <property type="molecule type" value="Genomic_DNA"/>
</dbReference>
<dbReference type="CDD" id="cd17324">
    <property type="entry name" value="MFS_NepI_like"/>
    <property type="match status" value="1"/>
</dbReference>
<dbReference type="InterPro" id="IPR001958">
    <property type="entry name" value="Tet-R_TetA/multi-R_MdtG-like"/>
</dbReference>
<evidence type="ECO:0000313" key="11">
    <source>
        <dbReference type="Proteomes" id="UP000224607"/>
    </source>
</evidence>
<feature type="transmembrane region" description="Helical" evidence="6">
    <location>
        <begin position="90"/>
        <end position="113"/>
    </location>
</feature>
<dbReference type="SUPFAM" id="SSF103473">
    <property type="entry name" value="MFS general substrate transporter"/>
    <property type="match status" value="1"/>
</dbReference>
<evidence type="ECO:0000313" key="8">
    <source>
        <dbReference type="EMBL" id="PHM46325.1"/>
    </source>
</evidence>
<dbReference type="Pfam" id="PF07690">
    <property type="entry name" value="MFS_1"/>
    <property type="match status" value="1"/>
</dbReference>
<comment type="subcellular location">
    <subcellularLocation>
        <location evidence="1">Cell membrane</location>
        <topology evidence="1">Multi-pass membrane protein</topology>
    </subcellularLocation>
</comment>
<dbReference type="InterPro" id="IPR020846">
    <property type="entry name" value="MFS_dom"/>
</dbReference>
<feature type="transmembrane region" description="Helical" evidence="6">
    <location>
        <begin position="221"/>
        <end position="243"/>
    </location>
</feature>
<feature type="transmembrane region" description="Helical" evidence="6">
    <location>
        <begin position="350"/>
        <end position="370"/>
    </location>
</feature>
<feature type="transmembrane region" description="Helical" evidence="6">
    <location>
        <begin position="119"/>
        <end position="140"/>
    </location>
</feature>
<sequence>MENMQSKVAILSHAVTKQKTIPFAIYILTLGIFSMVTSEFQVSGMVPIMAYDLGVSISQIGYLVSLYALSMTFGGPLLAIALLKQPPKKVLMTLYIIFIAAEILGALANSYFILAIARIITGAVSGAFFGVALAICVELVPTEQRGWAVSIVLSGIMVGTILGLPMANLIGTYAGWRESFWTTGILATIAGVISLFFLPAIPKPPIMSLRSELSSLKNLKLWGVFSTSLLIIGATFAAFTYFTPILKEVSGYSDGMITCLLILYGSATIVGNAIVGKLSERYTTMTLAIGLISLTFFLLLFGLFADQKSLAALSLVGIGLVGVTMNPAMVTRVMKTANGRSLVNTVHSSMITLGVVIGSFLGGFAMSLGWGLRAPLWIGVCMALLGLMTLLPDIRALYRKNTVISE</sequence>
<evidence type="ECO:0000256" key="5">
    <source>
        <dbReference type="ARBA" id="ARBA00023136"/>
    </source>
</evidence>
<keyword evidence="3 6" id="KW-0812">Transmembrane</keyword>
<keyword evidence="4 6" id="KW-1133">Transmembrane helix</keyword>
<evidence type="ECO:0000256" key="3">
    <source>
        <dbReference type="ARBA" id="ARBA00022692"/>
    </source>
</evidence>
<evidence type="ECO:0000256" key="2">
    <source>
        <dbReference type="ARBA" id="ARBA00022475"/>
    </source>
</evidence>
<dbReference type="InterPro" id="IPR011701">
    <property type="entry name" value="MFS"/>
</dbReference>
<dbReference type="InterPro" id="IPR050189">
    <property type="entry name" value="MFS_Efflux_Transporters"/>
</dbReference>
<dbReference type="PROSITE" id="PS50850">
    <property type="entry name" value="MFS"/>
    <property type="match status" value="1"/>
</dbReference>
<organism evidence="9 10">
    <name type="scientific">Xenorhabdus mauleonii</name>
    <dbReference type="NCBI Taxonomy" id="351675"/>
    <lineage>
        <taxon>Bacteria</taxon>
        <taxon>Pseudomonadati</taxon>
        <taxon>Pseudomonadota</taxon>
        <taxon>Gammaproteobacteria</taxon>
        <taxon>Enterobacterales</taxon>
        <taxon>Morganellaceae</taxon>
        <taxon>Xenorhabdus</taxon>
    </lineage>
</organism>
<feature type="domain" description="Major facilitator superfamily (MFS) profile" evidence="7">
    <location>
        <begin position="24"/>
        <end position="398"/>
    </location>
</feature>
<protein>
    <submittedName>
        <fullName evidence="8">CmrA</fullName>
    </submittedName>
    <submittedName>
        <fullName evidence="9">Predicted arabinose efflux permease, MFS family</fullName>
    </submittedName>
</protein>
<dbReference type="GO" id="GO:0005886">
    <property type="term" value="C:plasma membrane"/>
    <property type="evidence" value="ECO:0007669"/>
    <property type="project" value="UniProtKB-SubCell"/>
</dbReference>
<feature type="transmembrane region" description="Helical" evidence="6">
    <location>
        <begin position="376"/>
        <end position="398"/>
    </location>
</feature>
<reference evidence="8 11" key="3">
    <citation type="journal article" date="2017" name="Nat. Microbiol.">
        <title>Natural product diversity associated with the nematode symbionts Photorhabdus and Xenorhabdus.</title>
        <authorList>
            <person name="Tobias N.J."/>
            <person name="Wolff H."/>
            <person name="Djahanschiri B."/>
            <person name="Grundmann F."/>
            <person name="Kronenwerth M."/>
            <person name="Shi Y.M."/>
            <person name="Simonyi S."/>
            <person name="Grun P."/>
            <person name="Shapiro-Ilan D."/>
            <person name="Pidot S.J."/>
            <person name="Stinear T.P."/>
            <person name="Ebersberger I."/>
            <person name="Bode H.B."/>
        </authorList>
    </citation>
    <scope>NUCLEOTIDE SEQUENCE [LARGE SCALE GENOMIC DNA]</scope>
    <source>
        <strain evidence="8 11">DSM 17908</strain>
    </source>
</reference>
<dbReference type="Proteomes" id="UP000224607">
    <property type="component" value="Unassembled WGS sequence"/>
</dbReference>
<dbReference type="InterPro" id="IPR036259">
    <property type="entry name" value="MFS_trans_sf"/>
</dbReference>
<feature type="transmembrane region" description="Helical" evidence="6">
    <location>
        <begin position="21"/>
        <end position="40"/>
    </location>
</feature>
<dbReference type="RefSeq" id="WP_244590552.1">
    <property type="nucleotide sequence ID" value="NZ_CAWNQB010000001.1"/>
</dbReference>
<evidence type="ECO:0000256" key="4">
    <source>
        <dbReference type="ARBA" id="ARBA00022989"/>
    </source>
</evidence>
<dbReference type="GO" id="GO:0022857">
    <property type="term" value="F:transmembrane transporter activity"/>
    <property type="evidence" value="ECO:0007669"/>
    <property type="project" value="InterPro"/>
</dbReference>
<evidence type="ECO:0000259" key="7">
    <source>
        <dbReference type="PROSITE" id="PS50850"/>
    </source>
</evidence>
<name>A0A1I3X6V1_9GAMM</name>
<accession>A0A1I3X6V1</accession>
<dbReference type="Gene3D" id="1.20.1250.20">
    <property type="entry name" value="MFS general substrate transporter like domains"/>
    <property type="match status" value="2"/>
</dbReference>
<dbReference type="EMBL" id="FORG01000032">
    <property type="protein sequence ID" value="SFK15318.1"/>
    <property type="molecule type" value="Genomic_DNA"/>
</dbReference>